<keyword evidence="2" id="KW-1185">Reference proteome</keyword>
<evidence type="ECO:0000313" key="2">
    <source>
        <dbReference type="Proteomes" id="UP000663879"/>
    </source>
</evidence>
<evidence type="ECO:0000313" key="1">
    <source>
        <dbReference type="EMBL" id="CAF0801290.1"/>
    </source>
</evidence>
<protein>
    <recommendedName>
        <fullName evidence="3">Tim44-like domain-containing protein</fullName>
    </recommendedName>
</protein>
<reference evidence="1" key="1">
    <citation type="submission" date="2021-02" db="EMBL/GenBank/DDBJ databases">
        <authorList>
            <person name="Nowell W R."/>
        </authorList>
    </citation>
    <scope>NUCLEOTIDE SEQUENCE</scope>
    <source>
        <strain evidence="1">Ploen Becks lab</strain>
    </source>
</reference>
<dbReference type="PANTHER" id="PTHR13333:SF5">
    <property type="entry name" value="M-AAA PROTEASE-INTERACTING PROTEIN 1, MITOCHONDRIAL"/>
    <property type="match status" value="1"/>
</dbReference>
<dbReference type="EMBL" id="CAJNOC010000770">
    <property type="protein sequence ID" value="CAF0801290.1"/>
    <property type="molecule type" value="Genomic_DNA"/>
</dbReference>
<evidence type="ECO:0008006" key="3">
    <source>
        <dbReference type="Google" id="ProtNLM"/>
    </source>
</evidence>
<dbReference type="AlphaFoldDB" id="A0A813STV0"/>
<proteinExistence type="predicted"/>
<dbReference type="Gene3D" id="3.10.450.240">
    <property type="match status" value="1"/>
</dbReference>
<accession>A0A813STV0</accession>
<comment type="caution">
    <text evidence="1">The sequence shown here is derived from an EMBL/GenBank/DDBJ whole genome shotgun (WGS) entry which is preliminary data.</text>
</comment>
<gene>
    <name evidence="1" type="ORF">OXX778_LOCUS6481</name>
</gene>
<dbReference type="InterPro" id="IPR032710">
    <property type="entry name" value="NTF2-like_dom_sf"/>
</dbReference>
<dbReference type="GO" id="GO:0032979">
    <property type="term" value="P:protein insertion into mitochondrial inner membrane from matrix"/>
    <property type="evidence" value="ECO:0007669"/>
    <property type="project" value="TreeGrafter"/>
</dbReference>
<dbReference type="GO" id="GO:0043022">
    <property type="term" value="F:ribosome binding"/>
    <property type="evidence" value="ECO:0007669"/>
    <property type="project" value="TreeGrafter"/>
</dbReference>
<dbReference type="Proteomes" id="UP000663879">
    <property type="component" value="Unassembled WGS sequence"/>
</dbReference>
<organism evidence="1 2">
    <name type="scientific">Brachionus calyciflorus</name>
    <dbReference type="NCBI Taxonomy" id="104777"/>
    <lineage>
        <taxon>Eukaryota</taxon>
        <taxon>Metazoa</taxon>
        <taxon>Spiralia</taxon>
        <taxon>Gnathifera</taxon>
        <taxon>Rotifera</taxon>
        <taxon>Eurotatoria</taxon>
        <taxon>Monogononta</taxon>
        <taxon>Pseudotrocha</taxon>
        <taxon>Ploima</taxon>
        <taxon>Brachionidae</taxon>
        <taxon>Brachionus</taxon>
    </lineage>
</organism>
<dbReference type="PANTHER" id="PTHR13333">
    <property type="entry name" value="M-AAA PROTEASE-INTERACTING PROTEIN 1, MITOCHONDRIAL"/>
    <property type="match status" value="1"/>
</dbReference>
<dbReference type="GO" id="GO:0005743">
    <property type="term" value="C:mitochondrial inner membrane"/>
    <property type="evidence" value="ECO:0007669"/>
    <property type="project" value="TreeGrafter"/>
</dbReference>
<dbReference type="SUPFAM" id="SSF54427">
    <property type="entry name" value="NTF2-like"/>
    <property type="match status" value="1"/>
</dbReference>
<name>A0A813STV0_9BILA</name>
<dbReference type="OrthoDB" id="7249367at2759"/>
<sequence>MYLWSNILKSNRGISSAFVRNLSLTTRVQTDRPKHKNPLMLMDLPRILVPPLFDLIKIRLKVLFRMRQIDSSFSYSEFSKGSLQAIVTVSNMISKGDFDGIRDLVHDTAIEKVKKNYELLDSSQKSLISVNPNDVQVSVHYMFEEAKSDSSLFVKMGLLYYVVPGFYEAVQQTMTDPLKQFEMRKKFQDDLIVVDYRFVREYNEKAGPSEWLITELNHWAIADHEEEFKGRKPN</sequence>